<keyword evidence="3" id="KW-1185">Reference proteome</keyword>
<comment type="caution">
    <text evidence="2">The sequence shown here is derived from an EMBL/GenBank/DDBJ whole genome shotgun (WGS) entry which is preliminary data.</text>
</comment>
<feature type="transmembrane region" description="Helical" evidence="1">
    <location>
        <begin position="39"/>
        <end position="58"/>
    </location>
</feature>
<keyword evidence="1" id="KW-0472">Membrane</keyword>
<evidence type="ECO:0000313" key="2">
    <source>
        <dbReference type="EMBL" id="KAL1304379.1"/>
    </source>
</evidence>
<organism evidence="2 3">
    <name type="scientific">Neodothiora populina</name>
    <dbReference type="NCBI Taxonomy" id="2781224"/>
    <lineage>
        <taxon>Eukaryota</taxon>
        <taxon>Fungi</taxon>
        <taxon>Dikarya</taxon>
        <taxon>Ascomycota</taxon>
        <taxon>Pezizomycotina</taxon>
        <taxon>Dothideomycetes</taxon>
        <taxon>Dothideomycetidae</taxon>
        <taxon>Dothideales</taxon>
        <taxon>Dothioraceae</taxon>
        <taxon>Neodothiora</taxon>
    </lineage>
</organism>
<dbReference type="RefSeq" id="XP_069200654.1">
    <property type="nucleotide sequence ID" value="XM_069342844.1"/>
</dbReference>
<dbReference type="Proteomes" id="UP001562354">
    <property type="component" value="Unassembled WGS sequence"/>
</dbReference>
<evidence type="ECO:0000313" key="3">
    <source>
        <dbReference type="Proteomes" id="UP001562354"/>
    </source>
</evidence>
<dbReference type="GeneID" id="95977082"/>
<reference evidence="2 3" key="1">
    <citation type="submission" date="2024-07" db="EMBL/GenBank/DDBJ databases">
        <title>Draft sequence of the Neodothiora populina.</title>
        <authorList>
            <person name="Drown D.D."/>
            <person name="Schuette U.S."/>
            <person name="Buechlein A.B."/>
            <person name="Rusch D.R."/>
            <person name="Winton L.W."/>
            <person name="Adams G.A."/>
        </authorList>
    </citation>
    <scope>NUCLEOTIDE SEQUENCE [LARGE SCALE GENOMIC DNA]</scope>
    <source>
        <strain evidence="2 3">CPC 39397</strain>
    </source>
</reference>
<gene>
    <name evidence="2" type="ORF">AAFC00_003381</name>
</gene>
<accession>A0ABR3PE18</accession>
<sequence>MVYSKPAMSKYIAAGRAAIKFGREIHAGKHPNALLCIKASAVTAGVYTFILGCAIYGMHRRIHDGTIKTFMCVPPIPEVAAKRAAFKKYCKDNRSIIMPGFQCG</sequence>
<keyword evidence="1" id="KW-0812">Transmembrane</keyword>
<dbReference type="EMBL" id="JBFMKM010000008">
    <property type="protein sequence ID" value="KAL1304379.1"/>
    <property type="molecule type" value="Genomic_DNA"/>
</dbReference>
<proteinExistence type="predicted"/>
<keyword evidence="1" id="KW-1133">Transmembrane helix</keyword>
<protein>
    <submittedName>
        <fullName evidence="2">Uncharacterized protein</fullName>
    </submittedName>
</protein>
<evidence type="ECO:0000256" key="1">
    <source>
        <dbReference type="SAM" id="Phobius"/>
    </source>
</evidence>
<name>A0ABR3PE18_9PEZI</name>